<evidence type="ECO:0000313" key="3">
    <source>
        <dbReference type="Proteomes" id="UP000291116"/>
    </source>
</evidence>
<keyword evidence="3" id="KW-1185">Reference proteome</keyword>
<dbReference type="CDD" id="cd00170">
    <property type="entry name" value="SEC14"/>
    <property type="match status" value="1"/>
</dbReference>
<dbReference type="Proteomes" id="UP000291116">
    <property type="component" value="Unassembled WGS sequence"/>
</dbReference>
<name>A0A448ZEU5_9STRA</name>
<protein>
    <recommendedName>
        <fullName evidence="1">CRAL-TRIO domain-containing protein</fullName>
    </recommendedName>
</protein>
<dbReference type="SUPFAM" id="SSF52087">
    <property type="entry name" value="CRAL/TRIO domain"/>
    <property type="match status" value="1"/>
</dbReference>
<dbReference type="Pfam" id="PF00650">
    <property type="entry name" value="CRAL_TRIO"/>
    <property type="match status" value="1"/>
</dbReference>
<proteinExistence type="predicted"/>
<dbReference type="PANTHER" id="PTHR45824:SF29">
    <property type="entry name" value="GH16843P"/>
    <property type="match status" value="1"/>
</dbReference>
<gene>
    <name evidence="2" type="ORF">PSNMU_V1.4_AUG-EV-PASAV3_0074340</name>
</gene>
<dbReference type="PANTHER" id="PTHR45824">
    <property type="entry name" value="GH16843P"/>
    <property type="match status" value="1"/>
</dbReference>
<feature type="domain" description="CRAL-TRIO" evidence="1">
    <location>
        <begin position="139"/>
        <end position="297"/>
    </location>
</feature>
<dbReference type="PROSITE" id="PS50191">
    <property type="entry name" value="CRAL_TRIO"/>
    <property type="match status" value="1"/>
</dbReference>
<dbReference type="AlphaFoldDB" id="A0A448ZEU5"/>
<sequence>MKDLEIFLEILNTPPPFSSRDGDDDRAACERLWDEFDEAKKEELAGVSYAYWIVRSRAGDHIPAGARQNSAMKEIRRHYIGESRNYARTLAVIREALEHRRRYRFDIVRSCCFEDQSYDNDSDAELAKKYRSFIVSDLETQPMVVRGVDADRRTIIYKPPRNSPGDAEGFMVTQIYTAERAMATSEFESRAGEEKLTVVFSFRDYSSKNSPSTSTMITLATLMQRCYPERLGVLIVADPPFWMRVIFKVVWPVLSTDTVNKIKMPSGQAAIEEEFSRVAKGNKELEGMLSSGDISSIDVTDYVRKPFYSQYK</sequence>
<dbReference type="OrthoDB" id="1434354at2759"/>
<dbReference type="Gene3D" id="3.40.525.10">
    <property type="entry name" value="CRAL-TRIO lipid binding domain"/>
    <property type="match status" value="1"/>
</dbReference>
<dbReference type="GO" id="GO:0008526">
    <property type="term" value="F:phosphatidylinositol transfer activity"/>
    <property type="evidence" value="ECO:0007669"/>
    <property type="project" value="TreeGrafter"/>
</dbReference>
<evidence type="ECO:0000313" key="2">
    <source>
        <dbReference type="EMBL" id="VEU40545.1"/>
    </source>
</evidence>
<dbReference type="InterPro" id="IPR052578">
    <property type="entry name" value="PI_Transfer_CRAL-TRIO"/>
</dbReference>
<evidence type="ECO:0000259" key="1">
    <source>
        <dbReference type="PROSITE" id="PS50191"/>
    </source>
</evidence>
<dbReference type="SMART" id="SM00516">
    <property type="entry name" value="SEC14"/>
    <property type="match status" value="1"/>
</dbReference>
<reference evidence="2 3" key="1">
    <citation type="submission" date="2019-01" db="EMBL/GenBank/DDBJ databases">
        <authorList>
            <person name="Ferrante I. M."/>
        </authorList>
    </citation>
    <scope>NUCLEOTIDE SEQUENCE [LARGE SCALE GENOMIC DNA]</scope>
    <source>
        <strain evidence="2 3">B856</strain>
    </source>
</reference>
<organism evidence="2 3">
    <name type="scientific">Pseudo-nitzschia multistriata</name>
    <dbReference type="NCBI Taxonomy" id="183589"/>
    <lineage>
        <taxon>Eukaryota</taxon>
        <taxon>Sar</taxon>
        <taxon>Stramenopiles</taxon>
        <taxon>Ochrophyta</taxon>
        <taxon>Bacillariophyta</taxon>
        <taxon>Bacillariophyceae</taxon>
        <taxon>Bacillariophycidae</taxon>
        <taxon>Bacillariales</taxon>
        <taxon>Bacillariaceae</taxon>
        <taxon>Pseudo-nitzschia</taxon>
    </lineage>
</organism>
<dbReference type="InterPro" id="IPR001251">
    <property type="entry name" value="CRAL-TRIO_dom"/>
</dbReference>
<dbReference type="EMBL" id="CAACVS010000289">
    <property type="protein sequence ID" value="VEU40545.1"/>
    <property type="molecule type" value="Genomic_DNA"/>
</dbReference>
<accession>A0A448ZEU5</accession>
<dbReference type="InterPro" id="IPR036865">
    <property type="entry name" value="CRAL-TRIO_dom_sf"/>
</dbReference>